<name>A0ABQ5AGF1_9ASTR</name>
<dbReference type="Proteomes" id="UP001151760">
    <property type="component" value="Unassembled WGS sequence"/>
</dbReference>
<proteinExistence type="predicted"/>
<dbReference type="EMBL" id="BQNB010012294">
    <property type="protein sequence ID" value="GJT01746.1"/>
    <property type="molecule type" value="Genomic_DNA"/>
</dbReference>
<dbReference type="InterPro" id="IPR003392">
    <property type="entry name" value="PTHD_SSD"/>
</dbReference>
<reference evidence="2" key="2">
    <citation type="submission" date="2022-01" db="EMBL/GenBank/DDBJ databases">
        <authorList>
            <person name="Yamashiro T."/>
            <person name="Shiraishi A."/>
            <person name="Satake H."/>
            <person name="Nakayama K."/>
        </authorList>
    </citation>
    <scope>NUCLEOTIDE SEQUENCE</scope>
</reference>
<protein>
    <submittedName>
        <fullName evidence="2">Coatomer subunit gamma</fullName>
    </submittedName>
</protein>
<dbReference type="Pfam" id="PF02460">
    <property type="entry name" value="Patched"/>
    <property type="match status" value="1"/>
</dbReference>
<feature type="domain" description="Patched" evidence="1">
    <location>
        <begin position="48"/>
        <end position="86"/>
    </location>
</feature>
<reference evidence="2" key="1">
    <citation type="journal article" date="2022" name="Int. J. Mol. Sci.">
        <title>Draft Genome of Tanacetum Coccineum: Genomic Comparison of Closely Related Tanacetum-Family Plants.</title>
        <authorList>
            <person name="Yamashiro T."/>
            <person name="Shiraishi A."/>
            <person name="Nakayama K."/>
            <person name="Satake H."/>
        </authorList>
    </citation>
    <scope>NUCLEOTIDE SEQUENCE</scope>
</reference>
<sequence>MLEYHVAGCHWIAAATRQGVGPTCHVIANVAAMSSSGTHFLMWQLTLKKKRLSNVLVEVGPFITLASLSKVLAFAIGSFIPMPACQGNKDYDTEDYEDYVEAQDDV</sequence>
<gene>
    <name evidence="2" type="ORF">Tco_0822915</name>
</gene>
<keyword evidence="3" id="KW-1185">Reference proteome</keyword>
<comment type="caution">
    <text evidence="2">The sequence shown here is derived from an EMBL/GenBank/DDBJ whole genome shotgun (WGS) entry which is preliminary data.</text>
</comment>
<evidence type="ECO:0000259" key="1">
    <source>
        <dbReference type="Pfam" id="PF02460"/>
    </source>
</evidence>
<evidence type="ECO:0000313" key="2">
    <source>
        <dbReference type="EMBL" id="GJT01746.1"/>
    </source>
</evidence>
<organism evidence="2 3">
    <name type="scientific">Tanacetum coccineum</name>
    <dbReference type="NCBI Taxonomy" id="301880"/>
    <lineage>
        <taxon>Eukaryota</taxon>
        <taxon>Viridiplantae</taxon>
        <taxon>Streptophyta</taxon>
        <taxon>Embryophyta</taxon>
        <taxon>Tracheophyta</taxon>
        <taxon>Spermatophyta</taxon>
        <taxon>Magnoliopsida</taxon>
        <taxon>eudicotyledons</taxon>
        <taxon>Gunneridae</taxon>
        <taxon>Pentapetalae</taxon>
        <taxon>asterids</taxon>
        <taxon>campanulids</taxon>
        <taxon>Asterales</taxon>
        <taxon>Asteraceae</taxon>
        <taxon>Asteroideae</taxon>
        <taxon>Anthemideae</taxon>
        <taxon>Anthemidinae</taxon>
        <taxon>Tanacetum</taxon>
    </lineage>
</organism>
<accession>A0ABQ5AGF1</accession>
<evidence type="ECO:0000313" key="3">
    <source>
        <dbReference type="Proteomes" id="UP001151760"/>
    </source>
</evidence>